<evidence type="ECO:0000256" key="13">
    <source>
        <dbReference type="ARBA" id="ARBA00023170"/>
    </source>
</evidence>
<keyword evidence="13 21" id="KW-0675">Receptor</keyword>
<feature type="region of interest" description="Disordered" evidence="22">
    <location>
        <begin position="439"/>
        <end position="472"/>
    </location>
</feature>
<evidence type="ECO:0000256" key="9">
    <source>
        <dbReference type="ARBA" id="ARBA00023065"/>
    </source>
</evidence>
<feature type="non-terminal residue" evidence="24">
    <location>
        <position position="1"/>
    </location>
</feature>
<feature type="non-terminal residue" evidence="24">
    <location>
        <position position="598"/>
    </location>
</feature>
<dbReference type="Pfam" id="PF20478">
    <property type="entry name" value="P2RX7_C"/>
    <property type="match status" value="1"/>
</dbReference>
<evidence type="ECO:0000256" key="10">
    <source>
        <dbReference type="ARBA" id="ARBA00023136"/>
    </source>
</evidence>
<dbReference type="GO" id="GO:0051130">
    <property type="term" value="P:positive regulation of cellular component organization"/>
    <property type="evidence" value="ECO:0007669"/>
    <property type="project" value="UniProtKB-ARBA"/>
</dbReference>
<dbReference type="AlphaFoldDB" id="A0A7K4T7E4"/>
<evidence type="ECO:0000256" key="20">
    <source>
        <dbReference type="ARBA" id="ARBA00036634"/>
    </source>
</evidence>
<evidence type="ECO:0000256" key="17">
    <source>
        <dbReference type="ARBA" id="ARBA00023303"/>
    </source>
</evidence>
<keyword evidence="8 21" id="KW-1133">Transmembrane helix</keyword>
<dbReference type="Gene3D" id="2.60.490.10">
    <property type="entry name" value="atp-gated p2x4 ion channel domain"/>
    <property type="match status" value="1"/>
</dbReference>
<keyword evidence="9 21" id="KW-0406">Ion transport</keyword>
<keyword evidence="25" id="KW-1185">Reference proteome</keyword>
<keyword evidence="3 21" id="KW-0813">Transport</keyword>
<comment type="caution">
    <text evidence="24">The sequence shown here is derived from an EMBL/GenBank/DDBJ whole genome shotgun (WGS) entry which is preliminary data.</text>
</comment>
<comment type="catalytic activity">
    <reaction evidence="18">
        <text>K(+)(in) = K(+)(out)</text>
        <dbReference type="Rhea" id="RHEA:29463"/>
        <dbReference type="ChEBI" id="CHEBI:29103"/>
    </reaction>
</comment>
<evidence type="ECO:0000259" key="23">
    <source>
        <dbReference type="Pfam" id="PF20478"/>
    </source>
</evidence>
<dbReference type="PANTHER" id="PTHR10125:SF13">
    <property type="entry name" value="P2X PURINOCEPTOR 7"/>
    <property type="match status" value="1"/>
</dbReference>
<evidence type="ECO:0000313" key="24">
    <source>
        <dbReference type="EMBL" id="NWQ94011.1"/>
    </source>
</evidence>
<dbReference type="GO" id="GO:0005886">
    <property type="term" value="C:plasma membrane"/>
    <property type="evidence" value="ECO:0007669"/>
    <property type="project" value="UniProtKB-SubCell"/>
</dbReference>
<proteinExistence type="inferred from homology"/>
<evidence type="ECO:0000256" key="11">
    <source>
        <dbReference type="ARBA" id="ARBA00023139"/>
    </source>
</evidence>
<evidence type="ECO:0000256" key="18">
    <source>
        <dbReference type="ARBA" id="ARBA00034430"/>
    </source>
</evidence>
<sequence length="598" mass="68623">QFSKASTSQEVLAMGVCGWMEGLTQYNSPKYLRIQSVTCGCVKGFLCITVALSVCSIIISYRLYQEMDEVNSSVRTSVKGVAYTNDRIWDTAEYTIPMRASLNLMSATNSFFVMTNVIKTENQVEQRCPEYPFAKAICSSDKSCEKGSVDIHSKGKKSNRRYVNYNATVKTCEVRAWCPVESVEKPPEPAVLRSSKDFTVLIKNNIHFPKFNYTILNFPPNLNTSCTYNRITSPLCLIFHLGDILQEAKQNFSEMAVKGGIIAIEINWDCNLDSWFYDCSPKYGFHRLDDKKIKPGLYIRYARYYKSQHGEEQRTLFKAYGIRFDVFVFGTGRKFNAIELITNTGSVICCFGLVVSAIEVAIYVVNCSRWGKSPFFKIYNRKKYDTVLNPRQVMYVSYVDEPHVTLIKKPLKTSLQHAQGSIVESHPVKFCHAGSCCTSESNKNHDNEEPELMRSSESNENDDNEEYGLGQPLRQGAFSPDCRKWCCYGKCQPTQKYHEQLCCRRKKGQCITTFHWFQQLVLSSHTLKKALLYKDPFLDLTDGNINNQLRHLAYKQYILWRFGSFDLEDRAVIPSCCRWKIRDTYPKAVNNCTGFKME</sequence>
<dbReference type="Gene3D" id="1.10.287.940">
    <property type="entry name" value="atp-gated p2x4 ion channel"/>
    <property type="match status" value="1"/>
</dbReference>
<keyword evidence="16" id="KW-0449">Lipoprotein</keyword>
<evidence type="ECO:0000256" key="16">
    <source>
        <dbReference type="ARBA" id="ARBA00023288"/>
    </source>
</evidence>
<feature type="transmembrane region" description="Helical" evidence="21">
    <location>
        <begin position="40"/>
        <end position="64"/>
    </location>
</feature>
<keyword evidence="7" id="KW-0013">ADP-ribosylation</keyword>
<keyword evidence="12" id="KW-1015">Disulfide bond</keyword>
<dbReference type="PANTHER" id="PTHR10125">
    <property type="entry name" value="P2X PURINOCEPTOR"/>
    <property type="match status" value="1"/>
</dbReference>
<evidence type="ECO:0000256" key="5">
    <source>
        <dbReference type="ARBA" id="ARBA00022553"/>
    </source>
</evidence>
<dbReference type="GO" id="GO:0001614">
    <property type="term" value="F:purinergic nucleotide receptor activity"/>
    <property type="evidence" value="ECO:0007669"/>
    <property type="project" value="InterPro"/>
</dbReference>
<dbReference type="GO" id="GO:0004931">
    <property type="term" value="F:extracellularly ATP-gated monoatomic cation channel activity"/>
    <property type="evidence" value="ECO:0007669"/>
    <property type="project" value="InterPro"/>
</dbReference>
<dbReference type="GO" id="GO:0098794">
    <property type="term" value="C:postsynapse"/>
    <property type="evidence" value="ECO:0007669"/>
    <property type="project" value="GOC"/>
</dbReference>
<keyword evidence="14" id="KW-0325">Glycoprotein</keyword>
<evidence type="ECO:0000313" key="25">
    <source>
        <dbReference type="Proteomes" id="UP000574691"/>
    </source>
</evidence>
<dbReference type="GO" id="GO:0005524">
    <property type="term" value="F:ATP binding"/>
    <property type="evidence" value="ECO:0007669"/>
    <property type="project" value="InterPro"/>
</dbReference>
<accession>A0A7K4T7E4</accession>
<comment type="catalytic activity">
    <reaction evidence="20">
        <text>Ca(2+)(in) = Ca(2+)(out)</text>
        <dbReference type="Rhea" id="RHEA:29671"/>
        <dbReference type="ChEBI" id="CHEBI:29108"/>
    </reaction>
</comment>
<comment type="caution">
    <text evidence="21">Lacks conserved residue(s) required for the propagation of feature annotation.</text>
</comment>
<evidence type="ECO:0000256" key="21">
    <source>
        <dbReference type="RuleBase" id="RU000681"/>
    </source>
</evidence>
<keyword evidence="15" id="KW-1071">Ligand-gated ion channel</keyword>
<dbReference type="PRINTS" id="PR01314">
    <property type="entry name" value="P2X7RECEPTOR"/>
</dbReference>
<evidence type="ECO:0000256" key="1">
    <source>
        <dbReference type="ARBA" id="ARBA00004651"/>
    </source>
</evidence>
<dbReference type="InterPro" id="IPR059116">
    <property type="entry name" value="P2X_receptor"/>
</dbReference>
<evidence type="ECO:0000256" key="19">
    <source>
        <dbReference type="ARBA" id="ARBA00036239"/>
    </source>
</evidence>
<keyword evidence="5" id="KW-0597">Phosphoprotein</keyword>
<evidence type="ECO:0000256" key="14">
    <source>
        <dbReference type="ARBA" id="ARBA00023180"/>
    </source>
</evidence>
<dbReference type="InterPro" id="IPR027309">
    <property type="entry name" value="P2X_extracellular_dom_sf"/>
</dbReference>
<keyword evidence="17 21" id="KW-0407">Ion channel</keyword>
<reference evidence="24 25" key="1">
    <citation type="submission" date="2019-09" db="EMBL/GenBank/DDBJ databases">
        <title>Bird 10,000 Genomes (B10K) Project - Family phase.</title>
        <authorList>
            <person name="Zhang G."/>
        </authorList>
    </citation>
    <scope>NUCLEOTIDE SEQUENCE [LARGE SCALE GENOMIC DNA]</scope>
    <source>
        <strain evidence="24">B10K-DU-001-64</strain>
        <tissue evidence="24">Muscle</tissue>
    </source>
</reference>
<feature type="domain" description="P2X purinoreceptor 7 intracellular" evidence="23">
    <location>
        <begin position="395"/>
        <end position="596"/>
    </location>
</feature>
<evidence type="ECO:0000256" key="7">
    <source>
        <dbReference type="ARBA" id="ARBA00022765"/>
    </source>
</evidence>
<dbReference type="InterPro" id="IPR001429">
    <property type="entry name" value="P2X_purnocptor"/>
</dbReference>
<evidence type="ECO:0000256" key="6">
    <source>
        <dbReference type="ARBA" id="ARBA00022692"/>
    </source>
</evidence>
<evidence type="ECO:0000256" key="8">
    <source>
        <dbReference type="ARBA" id="ARBA00022989"/>
    </source>
</evidence>
<keyword evidence="10 21" id="KW-0472">Membrane</keyword>
<organism evidence="24 25">
    <name type="scientific">Burhinus bistriatus</name>
    <dbReference type="NCBI Taxonomy" id="240201"/>
    <lineage>
        <taxon>Eukaryota</taxon>
        <taxon>Metazoa</taxon>
        <taxon>Chordata</taxon>
        <taxon>Craniata</taxon>
        <taxon>Vertebrata</taxon>
        <taxon>Euteleostomi</taxon>
        <taxon>Archelosauria</taxon>
        <taxon>Archosauria</taxon>
        <taxon>Dinosauria</taxon>
        <taxon>Saurischia</taxon>
        <taxon>Theropoda</taxon>
        <taxon>Coelurosauria</taxon>
        <taxon>Aves</taxon>
        <taxon>Neognathae</taxon>
        <taxon>Neoaves</taxon>
        <taxon>Charadriiformes</taxon>
        <taxon>Burhinidae</taxon>
        <taxon>Burhinus</taxon>
    </lineage>
</organism>
<dbReference type="EMBL" id="VYXH01008475">
    <property type="protein sequence ID" value="NWQ94011.1"/>
    <property type="molecule type" value="Genomic_DNA"/>
</dbReference>
<comment type="similarity">
    <text evidence="2 21">Belongs to the P2X receptor family.</text>
</comment>
<dbReference type="GO" id="GO:0015748">
    <property type="term" value="P:organophosphate ester transport"/>
    <property type="evidence" value="ECO:0007669"/>
    <property type="project" value="UniProtKB-ARBA"/>
</dbReference>
<dbReference type="PRINTS" id="PR01307">
    <property type="entry name" value="P2XRECEPTOR"/>
</dbReference>
<comment type="catalytic activity">
    <reaction evidence="19">
        <text>Na(+)(in) = Na(+)(out)</text>
        <dbReference type="Rhea" id="RHEA:34963"/>
        <dbReference type="ChEBI" id="CHEBI:29101"/>
    </reaction>
</comment>
<dbReference type="GO" id="GO:0051049">
    <property type="term" value="P:regulation of transport"/>
    <property type="evidence" value="ECO:0007669"/>
    <property type="project" value="UniProtKB-ARBA"/>
</dbReference>
<dbReference type="GO" id="GO:0070588">
    <property type="term" value="P:calcium ion transmembrane transport"/>
    <property type="evidence" value="ECO:0007669"/>
    <property type="project" value="TreeGrafter"/>
</dbReference>
<dbReference type="Pfam" id="PF00864">
    <property type="entry name" value="P2X_receptor"/>
    <property type="match status" value="1"/>
</dbReference>
<dbReference type="InterPro" id="IPR046815">
    <property type="entry name" value="P2RX7_C"/>
</dbReference>
<dbReference type="Proteomes" id="UP000574691">
    <property type="component" value="Unassembled WGS sequence"/>
</dbReference>
<name>A0A7K4T7E4_9CHAR</name>
<dbReference type="GO" id="GO:0051899">
    <property type="term" value="P:membrane depolarization"/>
    <property type="evidence" value="ECO:0007669"/>
    <property type="project" value="UniProtKB-ARBA"/>
</dbReference>
<feature type="compositionally biased region" description="Basic and acidic residues" evidence="22">
    <location>
        <begin position="442"/>
        <end position="454"/>
    </location>
</feature>
<dbReference type="GO" id="GO:0046931">
    <property type="term" value="P:pore complex assembly"/>
    <property type="evidence" value="ECO:0007669"/>
    <property type="project" value="UniProtKB-ARBA"/>
</dbReference>
<protein>
    <recommendedName>
        <fullName evidence="21">P2X purinoceptor</fullName>
    </recommendedName>
</protein>
<dbReference type="NCBIfam" id="TIGR00863">
    <property type="entry name" value="P2X"/>
    <property type="match status" value="1"/>
</dbReference>
<dbReference type="GO" id="GO:0032060">
    <property type="term" value="P:bleb assembly"/>
    <property type="evidence" value="ECO:0007669"/>
    <property type="project" value="UniProtKB-ARBA"/>
</dbReference>
<comment type="function">
    <text evidence="21">Receptor for ATP that acts as a ligand-gated ion channel.</text>
</comment>
<evidence type="ECO:0000256" key="22">
    <source>
        <dbReference type="SAM" id="MobiDB-lite"/>
    </source>
</evidence>
<evidence type="ECO:0000256" key="4">
    <source>
        <dbReference type="ARBA" id="ARBA00022475"/>
    </source>
</evidence>
<keyword evidence="11" id="KW-0564">Palmitate</keyword>
<gene>
    <name evidence="24" type="primary">P2rx7</name>
    <name evidence="24" type="ORF">BURBIS_R12568</name>
</gene>
<keyword evidence="6 21" id="KW-0812">Transmembrane</keyword>
<evidence type="ECO:0000256" key="3">
    <source>
        <dbReference type="ARBA" id="ARBA00022448"/>
    </source>
</evidence>
<comment type="subcellular location">
    <subcellularLocation>
        <location evidence="1">Cell membrane</location>
        <topology evidence="1">Multi-pass membrane protein</topology>
    </subcellularLocation>
    <subcellularLocation>
        <location evidence="21">Membrane</location>
        <topology evidence="21">Multi-pass membrane protein</topology>
    </subcellularLocation>
</comment>
<keyword evidence="4" id="KW-1003">Cell membrane</keyword>
<dbReference type="GO" id="GO:0032731">
    <property type="term" value="P:positive regulation of interleukin-1 beta production"/>
    <property type="evidence" value="ECO:0007669"/>
    <property type="project" value="UniProtKB-ARBA"/>
</dbReference>
<dbReference type="FunFam" id="2.60.490.10:FF:000002">
    <property type="entry name" value="P2X purinoceptor"/>
    <property type="match status" value="1"/>
</dbReference>
<evidence type="ECO:0000256" key="12">
    <source>
        <dbReference type="ARBA" id="ARBA00023157"/>
    </source>
</evidence>
<dbReference type="InterPro" id="IPR003050">
    <property type="entry name" value="P2X7_purinoceptor"/>
</dbReference>
<evidence type="ECO:0000256" key="15">
    <source>
        <dbReference type="ARBA" id="ARBA00023286"/>
    </source>
</evidence>
<evidence type="ECO:0000256" key="2">
    <source>
        <dbReference type="ARBA" id="ARBA00009848"/>
    </source>
</evidence>
<dbReference type="GO" id="GO:0033198">
    <property type="term" value="P:response to ATP"/>
    <property type="evidence" value="ECO:0007669"/>
    <property type="project" value="InterPro"/>
</dbReference>